<dbReference type="Proteomes" id="UP000078397">
    <property type="component" value="Unassembled WGS sequence"/>
</dbReference>
<dbReference type="EMBL" id="LSBJ02000029">
    <property type="protein sequence ID" value="OAQ57553.1"/>
    <property type="molecule type" value="Genomic_DNA"/>
</dbReference>
<evidence type="ECO:0000313" key="3">
    <source>
        <dbReference type="Proteomes" id="UP000078397"/>
    </source>
</evidence>
<protein>
    <recommendedName>
        <fullName evidence="4">DnaJ domain-containing protein</fullName>
    </recommendedName>
</protein>
<dbReference type="OrthoDB" id="5042209at2759"/>
<organism evidence="2 3">
    <name type="scientific">Pochonia chlamydosporia 170</name>
    <dbReference type="NCBI Taxonomy" id="1380566"/>
    <lineage>
        <taxon>Eukaryota</taxon>
        <taxon>Fungi</taxon>
        <taxon>Dikarya</taxon>
        <taxon>Ascomycota</taxon>
        <taxon>Pezizomycotina</taxon>
        <taxon>Sordariomycetes</taxon>
        <taxon>Hypocreomycetidae</taxon>
        <taxon>Hypocreales</taxon>
        <taxon>Clavicipitaceae</taxon>
        <taxon>Pochonia</taxon>
    </lineage>
</organism>
<dbReference type="RefSeq" id="XP_018135862.1">
    <property type="nucleotide sequence ID" value="XM_018290249.1"/>
</dbReference>
<reference evidence="2 3" key="1">
    <citation type="journal article" date="2016" name="PLoS Pathog.">
        <title>Biosynthesis of antibiotic leucinostatins in bio-control fungus Purpureocillium lilacinum and their inhibition on phytophthora revealed by genome mining.</title>
        <authorList>
            <person name="Wang G."/>
            <person name="Liu Z."/>
            <person name="Lin R."/>
            <person name="Li E."/>
            <person name="Mao Z."/>
            <person name="Ling J."/>
            <person name="Yang Y."/>
            <person name="Yin W.B."/>
            <person name="Xie B."/>
        </authorList>
    </citation>
    <scope>NUCLEOTIDE SEQUENCE [LARGE SCALE GENOMIC DNA]</scope>
    <source>
        <strain evidence="2">170</strain>
    </source>
</reference>
<dbReference type="AlphaFoldDB" id="A0A179EXH3"/>
<feature type="compositionally biased region" description="Basic and acidic residues" evidence="1">
    <location>
        <begin position="65"/>
        <end position="85"/>
    </location>
</feature>
<evidence type="ECO:0000313" key="2">
    <source>
        <dbReference type="EMBL" id="OAQ57553.1"/>
    </source>
</evidence>
<sequence>MEGPRSISIILRPPACLTPIVAPHHVKYLDDSTAPCREFQPDRPTEKAAQTGGRLLTPEPTPGVEDGRVAADLARKAAETRHEETPASPAQPATGTDATEIKSDNARQEIERILLCADNSYAEILAVSSDPTEEEVVTAWKRLGCMLHPHYCLHNDSKAVYKKVRRAAGQMGVDQTFIDEVNLWDGKEVLTASQLDGTSEDIQRRSYGQRTAGNGYNPHPSSGKRQHAGEGLAIAQMQGLCRLASAANL</sequence>
<accession>A0A179EXH3</accession>
<evidence type="ECO:0000256" key="1">
    <source>
        <dbReference type="SAM" id="MobiDB-lite"/>
    </source>
</evidence>
<dbReference type="GeneID" id="28854243"/>
<feature type="region of interest" description="Disordered" evidence="1">
    <location>
        <begin position="34"/>
        <end position="102"/>
    </location>
</feature>
<proteinExistence type="predicted"/>
<dbReference type="KEGG" id="pchm:VFPPC_12333"/>
<evidence type="ECO:0008006" key="4">
    <source>
        <dbReference type="Google" id="ProtNLM"/>
    </source>
</evidence>
<name>A0A179EXH3_METCM</name>
<gene>
    <name evidence="2" type="ORF">VFPPC_12333</name>
</gene>
<feature type="region of interest" description="Disordered" evidence="1">
    <location>
        <begin position="208"/>
        <end position="228"/>
    </location>
</feature>
<keyword evidence="3" id="KW-1185">Reference proteome</keyword>
<comment type="caution">
    <text evidence="2">The sequence shown here is derived from an EMBL/GenBank/DDBJ whole genome shotgun (WGS) entry which is preliminary data.</text>
</comment>